<reference evidence="7" key="1">
    <citation type="journal article" date="2020" name="Nature">
        <title>Giant virus diversity and host interactions through global metagenomics.</title>
        <authorList>
            <person name="Schulz F."/>
            <person name="Roux S."/>
            <person name="Paez-Espino D."/>
            <person name="Jungbluth S."/>
            <person name="Walsh D.A."/>
            <person name="Denef V.J."/>
            <person name="McMahon K.D."/>
            <person name="Konstantinidis K.T."/>
            <person name="Eloe-Fadrosh E.A."/>
            <person name="Kyrpides N.C."/>
            <person name="Woyke T."/>
        </authorList>
    </citation>
    <scope>NUCLEOTIDE SEQUENCE</scope>
    <source>
        <strain evidence="7">GVMAG-M-3300027791-30</strain>
    </source>
</reference>
<evidence type="ECO:0000256" key="4">
    <source>
        <dbReference type="ARBA" id="ARBA00022989"/>
    </source>
</evidence>
<dbReference type="InterPro" id="IPR004307">
    <property type="entry name" value="TspO_MBR"/>
</dbReference>
<evidence type="ECO:0008006" key="8">
    <source>
        <dbReference type="Google" id="ProtNLM"/>
    </source>
</evidence>
<dbReference type="Pfam" id="PF03073">
    <property type="entry name" value="TspO_MBR"/>
    <property type="match status" value="1"/>
</dbReference>
<dbReference type="EMBL" id="MN740474">
    <property type="protein sequence ID" value="QHU28812.1"/>
    <property type="molecule type" value="Genomic_DNA"/>
</dbReference>
<evidence type="ECO:0000313" key="7">
    <source>
        <dbReference type="EMBL" id="QHU28812.1"/>
    </source>
</evidence>
<dbReference type="Gene3D" id="1.20.1260.100">
    <property type="entry name" value="TspO/MBR protein"/>
    <property type="match status" value="1"/>
</dbReference>
<protein>
    <recommendedName>
        <fullName evidence="8">Tryptophan-rich sensory protein</fullName>
    </recommendedName>
</protein>
<comment type="subcellular location">
    <subcellularLocation>
        <location evidence="1">Membrane</location>
        <topology evidence="1">Multi-pass membrane protein</topology>
    </subcellularLocation>
</comment>
<keyword evidence="5 6" id="KW-0472">Membrane</keyword>
<evidence type="ECO:0000256" key="3">
    <source>
        <dbReference type="ARBA" id="ARBA00022692"/>
    </source>
</evidence>
<comment type="similarity">
    <text evidence="2">Belongs to the TspO/BZRP family.</text>
</comment>
<sequence>MNIDYVYIVLPLILGIVTSFFCRPSNVSNVSNVSNKVKIPSEIFIIIWPILYLLIGYCWYLSRKNKTCNIMFWILNILLCSWLIIFSCLNNKNIAYLILILCLLSSILIYTCLSSELQKYLMCPLIIWLIIALIISY</sequence>
<accession>A0A6C0LI27</accession>
<name>A0A6C0LI27_9ZZZZ</name>
<evidence type="ECO:0000256" key="2">
    <source>
        <dbReference type="ARBA" id="ARBA00007524"/>
    </source>
</evidence>
<dbReference type="AlphaFoldDB" id="A0A6C0LI27"/>
<keyword evidence="4 6" id="KW-1133">Transmembrane helix</keyword>
<feature type="transmembrane region" description="Helical" evidence="6">
    <location>
        <begin position="93"/>
        <end position="113"/>
    </location>
</feature>
<proteinExistence type="inferred from homology"/>
<dbReference type="GO" id="GO:0016020">
    <property type="term" value="C:membrane"/>
    <property type="evidence" value="ECO:0007669"/>
    <property type="project" value="UniProtKB-SubCell"/>
</dbReference>
<feature type="transmembrane region" description="Helical" evidence="6">
    <location>
        <begin position="68"/>
        <end position="87"/>
    </location>
</feature>
<keyword evidence="3 6" id="KW-0812">Transmembrane</keyword>
<evidence type="ECO:0000256" key="5">
    <source>
        <dbReference type="ARBA" id="ARBA00023136"/>
    </source>
</evidence>
<evidence type="ECO:0000256" key="6">
    <source>
        <dbReference type="SAM" id="Phobius"/>
    </source>
</evidence>
<organism evidence="7">
    <name type="scientific">viral metagenome</name>
    <dbReference type="NCBI Taxonomy" id="1070528"/>
    <lineage>
        <taxon>unclassified sequences</taxon>
        <taxon>metagenomes</taxon>
        <taxon>organismal metagenomes</taxon>
    </lineage>
</organism>
<feature type="transmembrane region" description="Helical" evidence="6">
    <location>
        <begin position="120"/>
        <end position="136"/>
    </location>
</feature>
<dbReference type="InterPro" id="IPR038330">
    <property type="entry name" value="TspO/MBR-related_sf"/>
</dbReference>
<feature type="transmembrane region" description="Helical" evidence="6">
    <location>
        <begin position="5"/>
        <end position="23"/>
    </location>
</feature>
<evidence type="ECO:0000256" key="1">
    <source>
        <dbReference type="ARBA" id="ARBA00004141"/>
    </source>
</evidence>
<feature type="transmembrane region" description="Helical" evidence="6">
    <location>
        <begin position="43"/>
        <end position="61"/>
    </location>
</feature>